<dbReference type="KEGG" id="bcai:K788_0006196"/>
<dbReference type="EMBL" id="CP012748">
    <property type="protein sequence ID" value="ALL69729.1"/>
    <property type="molecule type" value="Genomic_DNA"/>
</dbReference>
<organism evidence="1 2">
    <name type="scientific">Paraburkholderia caribensis MBA4</name>
    <dbReference type="NCBI Taxonomy" id="1323664"/>
    <lineage>
        <taxon>Bacteria</taxon>
        <taxon>Pseudomonadati</taxon>
        <taxon>Pseudomonadota</taxon>
        <taxon>Betaproteobacteria</taxon>
        <taxon>Burkholderiales</taxon>
        <taxon>Burkholderiaceae</taxon>
        <taxon>Paraburkholderia</taxon>
    </lineage>
</organism>
<sequence length="88" mass="9964">MTKAGVVIHFPNPTRIHDASRHCVCFWGYDNAREIAFQVDDGVLARLNPNKDSDESSLLAAFDRNREKILEIARTVYNGGPQNRYTIS</sequence>
<dbReference type="InterPro" id="IPR036692">
    <property type="entry name" value="Shew3726-like_sf"/>
</dbReference>
<accession>A0A0P0RLG1</accession>
<dbReference type="InterPro" id="IPR009962">
    <property type="entry name" value="DUF1488"/>
</dbReference>
<dbReference type="SUPFAM" id="SSF160272">
    <property type="entry name" value="Shew3726-like"/>
    <property type="match status" value="1"/>
</dbReference>
<geneLocation type="plasmid" evidence="2"/>
<dbReference type="AlphaFoldDB" id="A0A0P0RLG1"/>
<name>A0A0P0RLG1_9BURK</name>
<dbReference type="GeneID" id="69973268"/>
<dbReference type="Proteomes" id="UP000019146">
    <property type="component" value="Plasmid unnamed"/>
</dbReference>
<proteinExistence type="predicted"/>
<dbReference type="RefSeq" id="WP_035995469.1">
    <property type="nucleotide sequence ID" value="NZ_CP012748.1"/>
</dbReference>
<evidence type="ECO:0000313" key="1">
    <source>
        <dbReference type="EMBL" id="ALL69729.1"/>
    </source>
</evidence>
<keyword evidence="1" id="KW-0614">Plasmid</keyword>
<evidence type="ECO:0000313" key="2">
    <source>
        <dbReference type="Proteomes" id="UP000019146"/>
    </source>
</evidence>
<gene>
    <name evidence="1" type="ORF">K788_0006196</name>
</gene>
<reference evidence="1 2" key="1">
    <citation type="journal article" date="2014" name="Genome Announc.">
        <title>Draft Genome Sequence of the Haloacid-Degrading Burkholderia caribensis Strain MBA4.</title>
        <authorList>
            <person name="Pan Y."/>
            <person name="Kong K.F."/>
            <person name="Tsang J.S."/>
        </authorList>
    </citation>
    <scope>NUCLEOTIDE SEQUENCE [LARGE SCALE GENOMIC DNA]</scope>
    <source>
        <strain evidence="1 2">MBA4</strain>
        <plasmid evidence="2">Plasmid</plasmid>
    </source>
</reference>
<protein>
    <recommendedName>
        <fullName evidence="3">DUF1488 domain-containing protein</fullName>
    </recommendedName>
</protein>
<dbReference type="Pfam" id="PF07369">
    <property type="entry name" value="DUF1488"/>
    <property type="match status" value="1"/>
</dbReference>
<evidence type="ECO:0008006" key="3">
    <source>
        <dbReference type="Google" id="ProtNLM"/>
    </source>
</evidence>